<dbReference type="Gene3D" id="1.10.10.10">
    <property type="entry name" value="Winged helix-like DNA-binding domain superfamily/Winged helix DNA-binding domain"/>
    <property type="match status" value="1"/>
</dbReference>
<dbReference type="GO" id="GO:0003677">
    <property type="term" value="F:DNA binding"/>
    <property type="evidence" value="ECO:0007669"/>
    <property type="project" value="UniProtKB-KW"/>
</dbReference>
<keyword evidence="2" id="KW-0805">Transcription regulation</keyword>
<evidence type="ECO:0000256" key="3">
    <source>
        <dbReference type="ARBA" id="ARBA00023125"/>
    </source>
</evidence>
<dbReference type="InterPro" id="IPR036388">
    <property type="entry name" value="WH-like_DNA-bd_sf"/>
</dbReference>
<dbReference type="Gene3D" id="3.40.190.10">
    <property type="entry name" value="Periplasmic binding protein-like II"/>
    <property type="match status" value="2"/>
</dbReference>
<gene>
    <name evidence="6" type="primary">hcaR</name>
    <name evidence="6" type="ORF">Nans01_09210</name>
</gene>
<evidence type="ECO:0000259" key="5">
    <source>
        <dbReference type="PROSITE" id="PS50931"/>
    </source>
</evidence>
<dbReference type="GO" id="GO:0003700">
    <property type="term" value="F:DNA-binding transcription factor activity"/>
    <property type="evidence" value="ECO:0007669"/>
    <property type="project" value="InterPro"/>
</dbReference>
<dbReference type="PRINTS" id="PR00039">
    <property type="entry name" value="HTHLYSR"/>
</dbReference>
<evidence type="ECO:0000313" key="6">
    <source>
        <dbReference type="EMBL" id="GLU46570.1"/>
    </source>
</evidence>
<comment type="similarity">
    <text evidence="1">Belongs to the LysR transcriptional regulatory family.</text>
</comment>
<reference evidence="6" key="1">
    <citation type="submission" date="2023-02" db="EMBL/GenBank/DDBJ databases">
        <title>Nocardiopsis ansamitocini NBRC 112285.</title>
        <authorList>
            <person name="Ichikawa N."/>
            <person name="Sato H."/>
            <person name="Tonouchi N."/>
        </authorList>
    </citation>
    <scope>NUCLEOTIDE SEQUENCE</scope>
    <source>
        <strain evidence="6">NBRC 112285</strain>
    </source>
</reference>
<protein>
    <submittedName>
        <fullName evidence="6">LysR family transcriptional regulator</fullName>
    </submittedName>
</protein>
<evidence type="ECO:0000256" key="1">
    <source>
        <dbReference type="ARBA" id="ARBA00009437"/>
    </source>
</evidence>
<evidence type="ECO:0000256" key="2">
    <source>
        <dbReference type="ARBA" id="ARBA00023015"/>
    </source>
</evidence>
<evidence type="ECO:0000256" key="4">
    <source>
        <dbReference type="ARBA" id="ARBA00023163"/>
    </source>
</evidence>
<dbReference type="PROSITE" id="PS50931">
    <property type="entry name" value="HTH_LYSR"/>
    <property type="match status" value="1"/>
</dbReference>
<dbReference type="CDD" id="cd08414">
    <property type="entry name" value="PBP2_LTTR_aromatics_like"/>
    <property type="match status" value="1"/>
</dbReference>
<dbReference type="Proteomes" id="UP001165092">
    <property type="component" value="Unassembled WGS sequence"/>
</dbReference>
<dbReference type="SUPFAM" id="SSF46785">
    <property type="entry name" value="Winged helix' DNA-binding domain"/>
    <property type="match status" value="1"/>
</dbReference>
<organism evidence="6 7">
    <name type="scientific">Nocardiopsis ansamitocini</name>
    <dbReference type="NCBI Taxonomy" id="1670832"/>
    <lineage>
        <taxon>Bacteria</taxon>
        <taxon>Bacillati</taxon>
        <taxon>Actinomycetota</taxon>
        <taxon>Actinomycetes</taxon>
        <taxon>Streptosporangiales</taxon>
        <taxon>Nocardiopsidaceae</taxon>
        <taxon>Nocardiopsis</taxon>
    </lineage>
</organism>
<accession>A0A9W6P3F7</accession>
<feature type="domain" description="HTH lysR-type" evidence="5">
    <location>
        <begin position="11"/>
        <end position="68"/>
    </location>
</feature>
<comment type="caution">
    <text evidence="6">The sequence shown here is derived from an EMBL/GenBank/DDBJ whole genome shotgun (WGS) entry which is preliminary data.</text>
</comment>
<dbReference type="Pfam" id="PF03466">
    <property type="entry name" value="LysR_substrate"/>
    <property type="match status" value="1"/>
</dbReference>
<keyword evidence="4" id="KW-0804">Transcription</keyword>
<evidence type="ECO:0000313" key="7">
    <source>
        <dbReference type="Proteomes" id="UP001165092"/>
    </source>
</evidence>
<dbReference type="SUPFAM" id="SSF53850">
    <property type="entry name" value="Periplasmic binding protein-like II"/>
    <property type="match status" value="1"/>
</dbReference>
<dbReference type="PANTHER" id="PTHR30346:SF0">
    <property type="entry name" value="HCA OPERON TRANSCRIPTIONAL ACTIVATOR HCAR"/>
    <property type="match status" value="1"/>
</dbReference>
<keyword evidence="3" id="KW-0238">DNA-binding</keyword>
<dbReference type="EMBL" id="BSQG01000001">
    <property type="protein sequence ID" value="GLU46570.1"/>
    <property type="molecule type" value="Genomic_DNA"/>
</dbReference>
<dbReference type="Pfam" id="PF00126">
    <property type="entry name" value="HTH_1"/>
    <property type="match status" value="1"/>
</dbReference>
<keyword evidence="7" id="KW-1185">Reference proteome</keyword>
<proteinExistence type="inferred from homology"/>
<dbReference type="InterPro" id="IPR005119">
    <property type="entry name" value="LysR_subst-bd"/>
</dbReference>
<sequence length="309" mass="34101">MPDVPPTPPDLDLKLVRCFTVVVEHRHFGRAADVLHTTQPSLSRQILRLERQMGTRLLDRSPRGTELTEAGEAFLPLALMLLASATRAVTHARGAARPRRFTVGYTTNLIVTPAVIELRRRTPSVEVRAAHLPWNQPREALLDNRVDVVVARLPLRAEGLTVTVLSEEDRAIVVPLGHRLAGRSFVTLDDIADEPIPRTPDPGWNAFWRIDPRPDGRPAPDGPLIDDVEDKIEHVAAGQAVAIVPVGEYLSRLRPGLTTVPLKGIAPSQVVLATRADNRDRLVAAFRELAERHLARSPRGSEWAPTLSQ</sequence>
<dbReference type="AlphaFoldDB" id="A0A9W6P3F7"/>
<dbReference type="InterPro" id="IPR036390">
    <property type="entry name" value="WH_DNA-bd_sf"/>
</dbReference>
<dbReference type="PANTHER" id="PTHR30346">
    <property type="entry name" value="TRANSCRIPTIONAL DUAL REGULATOR HCAR-RELATED"/>
    <property type="match status" value="1"/>
</dbReference>
<dbReference type="InterPro" id="IPR000847">
    <property type="entry name" value="LysR_HTH_N"/>
</dbReference>
<dbReference type="FunFam" id="1.10.10.10:FF:000001">
    <property type="entry name" value="LysR family transcriptional regulator"/>
    <property type="match status" value="1"/>
</dbReference>
<dbReference type="GO" id="GO:0032993">
    <property type="term" value="C:protein-DNA complex"/>
    <property type="evidence" value="ECO:0007669"/>
    <property type="project" value="TreeGrafter"/>
</dbReference>
<name>A0A9W6P3F7_9ACTN</name>